<comment type="caution">
    <text evidence="1">The sequence shown here is derived from an EMBL/GenBank/DDBJ whole genome shotgun (WGS) entry which is preliminary data.</text>
</comment>
<proteinExistence type="predicted"/>
<organism evidence="1 2">
    <name type="scientific">Thermoproteus sp. AZ2</name>
    <dbReference type="NCBI Taxonomy" id="1609232"/>
    <lineage>
        <taxon>Archaea</taxon>
        <taxon>Thermoproteota</taxon>
        <taxon>Thermoprotei</taxon>
        <taxon>Thermoproteales</taxon>
        <taxon>Thermoproteaceae</taxon>
        <taxon>Thermoproteus</taxon>
    </lineage>
</organism>
<sequence>MPFNVPVTILVPQSPHVDVFANKLPTSVEALGGTTVYQWSLFVANNATLTVTYRIKSFGSFGAVTLPNIEAIADVDLGGYISQANETINTLNNTYIYLENLTYGINIFINSLNNFTNNLNNLKTILNISSTAFREGAVGLNSSQYVIYALNSQLSALSSSLIGVAQTLNRSLLLVQYEYGYLVTLANTLQTQADAIAAYEKSLNTTTSALSADIQDLETVYNNLQIIKNNLYSIQNQLYNIKNKINNIKTNNTYILNATNALGQELDDAIAATSSAISMVDSAQSSVGALINILANTRSALISIGGQLYQVGALLNQTASSTRTNASAFLNQTPAVILNASRSLAEIANNLTKLNAQLAGYISAIEKGADLLNSEAQSLASTIPEIDALLSSIRQEQAALGLANSIFSNYLYNITNTINNYKLYESIVKNYENIYNSTNIRYTFVLEMPTAVNQGELNINVTLTTTNATNYSSSIYLLLLIPIVFILIGLIAFLIK</sequence>
<gene>
    <name evidence="1" type="ORF">TU35_004070</name>
</gene>
<reference evidence="1" key="1">
    <citation type="submission" date="2024-07" db="EMBL/GenBank/DDBJ databases">
        <title>Metagenome and Metagenome-Assembled Genomes of Archaea from a hot spring from the geothermal field of Los Azufres, Mexico.</title>
        <authorList>
            <person name="Marin-Paredes R."/>
            <person name="Martinez-Romero E."/>
            <person name="Servin-Garciduenas L.E."/>
        </authorList>
    </citation>
    <scope>NUCLEOTIDE SEQUENCE</scope>
</reference>
<evidence type="ECO:0000313" key="2">
    <source>
        <dbReference type="Proteomes" id="UP000033636"/>
    </source>
</evidence>
<accession>A0ACC6V028</accession>
<dbReference type="Proteomes" id="UP000033636">
    <property type="component" value="Unassembled WGS sequence"/>
</dbReference>
<name>A0ACC6V028_9CREN</name>
<evidence type="ECO:0000313" key="1">
    <source>
        <dbReference type="EMBL" id="MFB6490418.1"/>
    </source>
</evidence>
<protein>
    <submittedName>
        <fullName evidence="1">Uncharacterized protein</fullName>
    </submittedName>
</protein>
<dbReference type="EMBL" id="JZWT02000008">
    <property type="protein sequence ID" value="MFB6490418.1"/>
    <property type="molecule type" value="Genomic_DNA"/>
</dbReference>